<keyword evidence="2" id="KW-1185">Reference proteome</keyword>
<dbReference type="EMBL" id="MU842979">
    <property type="protein sequence ID" value="KAK2023979.1"/>
    <property type="molecule type" value="Genomic_DNA"/>
</dbReference>
<gene>
    <name evidence="1" type="ORF">LX32DRAFT_120679</name>
</gene>
<reference evidence="1" key="1">
    <citation type="submission" date="2021-06" db="EMBL/GenBank/DDBJ databases">
        <title>Comparative genomics, transcriptomics and evolutionary studies reveal genomic signatures of adaptation to plant cell wall in hemibiotrophic fungi.</title>
        <authorList>
            <consortium name="DOE Joint Genome Institute"/>
            <person name="Baroncelli R."/>
            <person name="Diaz J.F."/>
            <person name="Benocci T."/>
            <person name="Peng M."/>
            <person name="Battaglia E."/>
            <person name="Haridas S."/>
            <person name="Andreopoulos W."/>
            <person name="Labutti K."/>
            <person name="Pangilinan J."/>
            <person name="Floch G.L."/>
            <person name="Makela M.R."/>
            <person name="Henrissat B."/>
            <person name="Grigoriev I.V."/>
            <person name="Crouch J.A."/>
            <person name="De Vries R.P."/>
            <person name="Sukno S.A."/>
            <person name="Thon M.R."/>
        </authorList>
    </citation>
    <scope>NUCLEOTIDE SEQUENCE</scope>
    <source>
        <strain evidence="1">MAFF235873</strain>
    </source>
</reference>
<accession>A0AAD9H9E6</accession>
<proteinExistence type="predicted"/>
<dbReference type="Proteomes" id="UP001232148">
    <property type="component" value="Unassembled WGS sequence"/>
</dbReference>
<sequence>MILGAPVRARVRPEPGAICGSGARMGTWGGRPGVGCPSRRLGRYVGIRRRRSESVSCRGLAGHGGVFFPFLFPPFSSFFFSPSFFFLPDAPPRNVSVWPAVTSRASWVVQPLQSPPSPLGLAFAQDHASVLRWTDSPARVRHASGCERTETLKRNFNAHCPKPRTETDAGRRK</sequence>
<name>A0AAD9H9E6_9PEZI</name>
<dbReference type="AlphaFoldDB" id="A0AAD9H9E6"/>
<comment type="caution">
    <text evidence="1">The sequence shown here is derived from an EMBL/GenBank/DDBJ whole genome shotgun (WGS) entry which is preliminary data.</text>
</comment>
<evidence type="ECO:0000313" key="1">
    <source>
        <dbReference type="EMBL" id="KAK2023979.1"/>
    </source>
</evidence>
<organism evidence="1 2">
    <name type="scientific">Colletotrichum zoysiae</name>
    <dbReference type="NCBI Taxonomy" id="1216348"/>
    <lineage>
        <taxon>Eukaryota</taxon>
        <taxon>Fungi</taxon>
        <taxon>Dikarya</taxon>
        <taxon>Ascomycota</taxon>
        <taxon>Pezizomycotina</taxon>
        <taxon>Sordariomycetes</taxon>
        <taxon>Hypocreomycetidae</taxon>
        <taxon>Glomerellales</taxon>
        <taxon>Glomerellaceae</taxon>
        <taxon>Colletotrichum</taxon>
        <taxon>Colletotrichum graminicola species complex</taxon>
    </lineage>
</organism>
<evidence type="ECO:0000313" key="2">
    <source>
        <dbReference type="Proteomes" id="UP001232148"/>
    </source>
</evidence>
<protein>
    <submittedName>
        <fullName evidence="1">Uncharacterized protein</fullName>
    </submittedName>
</protein>